<reference evidence="2 3" key="1">
    <citation type="journal article" date="2019" name="Sci. Rep.">
        <title>Orb-weaving spider Araneus ventricosus genome elucidates the spidroin gene catalogue.</title>
        <authorList>
            <person name="Kono N."/>
            <person name="Nakamura H."/>
            <person name="Ohtoshi R."/>
            <person name="Moran D.A.P."/>
            <person name="Shinohara A."/>
            <person name="Yoshida Y."/>
            <person name="Fujiwara M."/>
            <person name="Mori M."/>
            <person name="Tomita M."/>
            <person name="Arakawa K."/>
        </authorList>
    </citation>
    <scope>NUCLEOTIDE SEQUENCE [LARGE SCALE GENOMIC DNA]</scope>
</reference>
<dbReference type="Proteomes" id="UP000499080">
    <property type="component" value="Unassembled WGS sequence"/>
</dbReference>
<feature type="domain" description="RNase H type-1" evidence="1">
    <location>
        <begin position="1"/>
        <end position="56"/>
    </location>
</feature>
<organism evidence="2 3">
    <name type="scientific">Araneus ventricosus</name>
    <name type="common">Orbweaver spider</name>
    <name type="synonym">Epeira ventricosa</name>
    <dbReference type="NCBI Taxonomy" id="182803"/>
    <lineage>
        <taxon>Eukaryota</taxon>
        <taxon>Metazoa</taxon>
        <taxon>Ecdysozoa</taxon>
        <taxon>Arthropoda</taxon>
        <taxon>Chelicerata</taxon>
        <taxon>Arachnida</taxon>
        <taxon>Araneae</taxon>
        <taxon>Araneomorphae</taxon>
        <taxon>Entelegynae</taxon>
        <taxon>Araneoidea</taxon>
        <taxon>Araneidae</taxon>
        <taxon>Araneus</taxon>
    </lineage>
</organism>
<dbReference type="InterPro" id="IPR002156">
    <property type="entry name" value="RNaseH_domain"/>
</dbReference>
<dbReference type="Gene3D" id="3.30.420.10">
    <property type="entry name" value="Ribonuclease H-like superfamily/Ribonuclease H"/>
    <property type="match status" value="1"/>
</dbReference>
<evidence type="ECO:0000313" key="2">
    <source>
        <dbReference type="EMBL" id="GBM09247.1"/>
    </source>
</evidence>
<dbReference type="AlphaFoldDB" id="A0A4Y2CZG4"/>
<dbReference type="OrthoDB" id="6437277at2759"/>
<dbReference type="EMBL" id="BGPR01000267">
    <property type="protein sequence ID" value="GBM09247.1"/>
    <property type="molecule type" value="Genomic_DNA"/>
</dbReference>
<proteinExistence type="predicted"/>
<comment type="caution">
    <text evidence="2">The sequence shown here is derived from an EMBL/GenBank/DDBJ whole genome shotgun (WGS) entry which is preliminary data.</text>
</comment>
<name>A0A4Y2CZG4_ARAVE</name>
<dbReference type="GO" id="GO:0003676">
    <property type="term" value="F:nucleic acid binding"/>
    <property type="evidence" value="ECO:0007669"/>
    <property type="project" value="InterPro"/>
</dbReference>
<sequence>MSILFAIKSLKTTNKTAKTVQTLLSQHPNITINWIKAQNGHLGNEKTGQLAKRAAIEGTAFNLQKPVSFLKKTLTQLSLESWQREWEEGTTSRHTFDVLPKVALISKQWSMNEILFVTGHSPFPSYFKRFGLTVSDNCDVGTPCHYATACRLTLPFHFKTPSTIHKLPWLQNLVSNPHARRKQKILMELIQTNEQLLNTES</sequence>
<dbReference type="InterPro" id="IPR036397">
    <property type="entry name" value="RNaseH_sf"/>
</dbReference>
<dbReference type="PROSITE" id="PS50879">
    <property type="entry name" value="RNASE_H_1"/>
    <property type="match status" value="1"/>
</dbReference>
<evidence type="ECO:0000313" key="3">
    <source>
        <dbReference type="Proteomes" id="UP000499080"/>
    </source>
</evidence>
<gene>
    <name evidence="2" type="ORF">AVEN_59227_1</name>
</gene>
<evidence type="ECO:0000259" key="1">
    <source>
        <dbReference type="PROSITE" id="PS50879"/>
    </source>
</evidence>
<protein>
    <recommendedName>
        <fullName evidence="1">RNase H type-1 domain-containing protein</fullName>
    </recommendedName>
</protein>
<accession>A0A4Y2CZG4</accession>
<keyword evidence="3" id="KW-1185">Reference proteome</keyword>
<dbReference type="GO" id="GO:0004523">
    <property type="term" value="F:RNA-DNA hybrid ribonuclease activity"/>
    <property type="evidence" value="ECO:0007669"/>
    <property type="project" value="InterPro"/>
</dbReference>